<dbReference type="EMBL" id="RCZP01000001">
    <property type="protein sequence ID" value="TPG61417.1"/>
    <property type="molecule type" value="Genomic_DNA"/>
</dbReference>
<dbReference type="Proteomes" id="UP000317078">
    <property type="component" value="Unassembled WGS sequence"/>
</dbReference>
<reference evidence="2 3" key="1">
    <citation type="journal article" date="2019" name="Environ. Microbiol.">
        <title>Species interactions and distinct microbial communities in high Arctic permafrost affected cryosols are associated with the CH4 and CO2 gas fluxes.</title>
        <authorList>
            <person name="Altshuler I."/>
            <person name="Hamel J."/>
            <person name="Turney S."/>
            <person name="Magnuson E."/>
            <person name="Levesque R."/>
            <person name="Greer C."/>
            <person name="Whyte L.G."/>
        </authorList>
    </citation>
    <scope>NUCLEOTIDE SEQUENCE [LARGE SCALE GENOMIC DNA]</scope>
    <source>
        <strain evidence="2 3">S9.3B</strain>
    </source>
</reference>
<dbReference type="SUPFAM" id="SSF53474">
    <property type="entry name" value="alpha/beta-Hydrolases"/>
    <property type="match status" value="1"/>
</dbReference>
<accession>A0A502GGK4</accession>
<organism evidence="2 3">
    <name type="scientific">Muricoccus nepalensis</name>
    <dbReference type="NCBI Taxonomy" id="1854500"/>
    <lineage>
        <taxon>Bacteria</taxon>
        <taxon>Pseudomonadati</taxon>
        <taxon>Pseudomonadota</taxon>
        <taxon>Alphaproteobacteria</taxon>
        <taxon>Acetobacterales</taxon>
        <taxon>Roseomonadaceae</taxon>
        <taxon>Muricoccus</taxon>
    </lineage>
</organism>
<dbReference type="AlphaFoldDB" id="A0A502GGK4"/>
<dbReference type="PANTHER" id="PTHR43194">
    <property type="entry name" value="HYDROLASE ALPHA/BETA FOLD FAMILY"/>
    <property type="match status" value="1"/>
</dbReference>
<name>A0A502GGK4_9PROT</name>
<feature type="domain" description="AB hydrolase-1" evidence="1">
    <location>
        <begin position="36"/>
        <end position="273"/>
    </location>
</feature>
<dbReference type="PANTHER" id="PTHR43194:SF2">
    <property type="entry name" value="PEROXISOMAL MEMBRANE PROTEIN LPX1"/>
    <property type="match status" value="1"/>
</dbReference>
<comment type="caution">
    <text evidence="2">The sequence shown here is derived from an EMBL/GenBank/DDBJ whole genome shotgun (WGS) entry which is preliminary data.</text>
</comment>
<proteinExistence type="predicted"/>
<dbReference type="InterPro" id="IPR029058">
    <property type="entry name" value="AB_hydrolase_fold"/>
</dbReference>
<dbReference type="Pfam" id="PF12697">
    <property type="entry name" value="Abhydrolase_6"/>
    <property type="match status" value="1"/>
</dbReference>
<evidence type="ECO:0000259" key="1">
    <source>
        <dbReference type="Pfam" id="PF12697"/>
    </source>
</evidence>
<sequence length="286" mass="31085">MDGRALTPRHRRVRARDGLGLSALEWPGDEERTPLLLLTGICRTAWDYEGLAARHAGKRRVVALEYMGHGDSDRAPEVSRYRPERAVGDVLDACAALHVSRAAVVGTSFGGLMAMFLSVLRPTLLRGVVLNDIGPRIDPRGLQAVGGFAGHDPGAETIDEAVAYLRTIMPLIPLPDEDAWRHFAGLTYKRGEDGRLHPRWDTRIQQAMEAGGGALDLGPVFRGLRPFPAMLVWGEASEFLAAETVRAMVRDKPDLELVSLPGAGHAPTLTEPEIAGPLDRFLDAIP</sequence>
<protein>
    <submittedName>
        <fullName evidence="2">Alpha/beta hydrolase</fullName>
    </submittedName>
</protein>
<dbReference type="Gene3D" id="3.40.50.1820">
    <property type="entry name" value="alpha/beta hydrolase"/>
    <property type="match status" value="1"/>
</dbReference>
<dbReference type="PRINTS" id="PR00111">
    <property type="entry name" value="ABHYDROLASE"/>
</dbReference>
<keyword evidence="3" id="KW-1185">Reference proteome</keyword>
<gene>
    <name evidence="2" type="ORF">EAH89_01190</name>
</gene>
<keyword evidence="2" id="KW-0378">Hydrolase</keyword>
<evidence type="ECO:0000313" key="3">
    <source>
        <dbReference type="Proteomes" id="UP000317078"/>
    </source>
</evidence>
<dbReference type="InterPro" id="IPR000073">
    <property type="entry name" value="AB_hydrolase_1"/>
</dbReference>
<dbReference type="GO" id="GO:0016787">
    <property type="term" value="F:hydrolase activity"/>
    <property type="evidence" value="ECO:0007669"/>
    <property type="project" value="UniProtKB-KW"/>
</dbReference>
<evidence type="ECO:0000313" key="2">
    <source>
        <dbReference type="EMBL" id="TPG61417.1"/>
    </source>
</evidence>
<dbReference type="InterPro" id="IPR050228">
    <property type="entry name" value="Carboxylesterase_BioH"/>
</dbReference>